<dbReference type="Gene3D" id="1.10.10.10">
    <property type="entry name" value="Winged helix-like DNA-binding domain superfamily/Winged helix DNA-binding domain"/>
    <property type="match status" value="1"/>
</dbReference>
<dbReference type="RefSeq" id="WP_119970524.1">
    <property type="nucleotide sequence ID" value="NZ_CP032416.1"/>
</dbReference>
<feature type="coiled-coil region" evidence="4">
    <location>
        <begin position="92"/>
        <end position="126"/>
    </location>
</feature>
<dbReference type="InterPro" id="IPR006037">
    <property type="entry name" value="RCK_C"/>
</dbReference>
<dbReference type="Proteomes" id="UP000266301">
    <property type="component" value="Chromosome"/>
</dbReference>
<accession>A0A386H1Y7</accession>
<dbReference type="CDD" id="cd07377">
    <property type="entry name" value="WHTH_GntR"/>
    <property type="match status" value="1"/>
</dbReference>
<dbReference type="KEGG" id="cfer:D4Z93_03800"/>
<feature type="domain" description="HTH gntR-type" evidence="5">
    <location>
        <begin position="8"/>
        <end position="76"/>
    </location>
</feature>
<evidence type="ECO:0000256" key="1">
    <source>
        <dbReference type="ARBA" id="ARBA00023015"/>
    </source>
</evidence>
<keyword evidence="8" id="KW-1185">Reference proteome</keyword>
<dbReference type="PANTHER" id="PTHR30445:SF8">
    <property type="entry name" value="K(+)_H(+) ANTIPORTER SUBUNIT KHTT"/>
    <property type="match status" value="1"/>
</dbReference>
<dbReference type="GO" id="GO:0006813">
    <property type="term" value="P:potassium ion transport"/>
    <property type="evidence" value="ECO:0007669"/>
    <property type="project" value="InterPro"/>
</dbReference>
<proteinExistence type="predicted"/>
<keyword evidence="3" id="KW-0804">Transcription</keyword>
<dbReference type="InterPro" id="IPR036721">
    <property type="entry name" value="RCK_C_sf"/>
</dbReference>
<keyword evidence="1" id="KW-0805">Transcription regulation</keyword>
<dbReference type="Pfam" id="PF00392">
    <property type="entry name" value="GntR"/>
    <property type="match status" value="1"/>
</dbReference>
<dbReference type="Pfam" id="PF02080">
    <property type="entry name" value="TrkA_C"/>
    <property type="match status" value="1"/>
</dbReference>
<evidence type="ECO:0000256" key="2">
    <source>
        <dbReference type="ARBA" id="ARBA00023125"/>
    </source>
</evidence>
<feature type="domain" description="RCK C-terminal" evidence="6">
    <location>
        <begin position="122"/>
        <end position="207"/>
    </location>
</feature>
<evidence type="ECO:0000313" key="7">
    <source>
        <dbReference type="EMBL" id="AYD39690.1"/>
    </source>
</evidence>
<dbReference type="OrthoDB" id="226679at2"/>
<dbReference type="EMBL" id="CP032416">
    <property type="protein sequence ID" value="AYD39690.1"/>
    <property type="molecule type" value="Genomic_DNA"/>
</dbReference>
<organism evidence="7 8">
    <name type="scientific">Clostridium fermenticellae</name>
    <dbReference type="NCBI Taxonomy" id="2068654"/>
    <lineage>
        <taxon>Bacteria</taxon>
        <taxon>Bacillati</taxon>
        <taxon>Bacillota</taxon>
        <taxon>Clostridia</taxon>
        <taxon>Eubacteriales</taxon>
        <taxon>Clostridiaceae</taxon>
        <taxon>Clostridium</taxon>
    </lineage>
</organism>
<dbReference type="InterPro" id="IPR000524">
    <property type="entry name" value="Tscrpt_reg_HTH_GntR"/>
</dbReference>
<dbReference type="SMART" id="SM00345">
    <property type="entry name" value="HTH_GNTR"/>
    <property type="match status" value="1"/>
</dbReference>
<dbReference type="AlphaFoldDB" id="A0A386H1Y7"/>
<name>A0A386H1Y7_9CLOT</name>
<dbReference type="PROSITE" id="PS51202">
    <property type="entry name" value="RCK_C"/>
    <property type="match status" value="1"/>
</dbReference>
<dbReference type="GO" id="GO:0003700">
    <property type="term" value="F:DNA-binding transcription factor activity"/>
    <property type="evidence" value="ECO:0007669"/>
    <property type="project" value="InterPro"/>
</dbReference>
<evidence type="ECO:0000259" key="6">
    <source>
        <dbReference type="PROSITE" id="PS51202"/>
    </source>
</evidence>
<evidence type="ECO:0000313" key="8">
    <source>
        <dbReference type="Proteomes" id="UP000266301"/>
    </source>
</evidence>
<evidence type="ECO:0000256" key="3">
    <source>
        <dbReference type="ARBA" id="ARBA00023163"/>
    </source>
</evidence>
<dbReference type="PANTHER" id="PTHR30445">
    <property type="entry name" value="K(+)_H(+) ANTIPORTER SUBUNIT KHTT"/>
    <property type="match status" value="1"/>
</dbReference>
<dbReference type="Gene3D" id="3.30.70.1450">
    <property type="entry name" value="Regulator of K+ conductance, C-terminal domain"/>
    <property type="match status" value="1"/>
</dbReference>
<evidence type="ECO:0000259" key="5">
    <source>
        <dbReference type="PROSITE" id="PS50949"/>
    </source>
</evidence>
<keyword evidence="2" id="KW-0238">DNA-binding</keyword>
<protein>
    <submittedName>
        <fullName evidence="7">GntR family transcriptional regulator</fullName>
    </submittedName>
</protein>
<evidence type="ECO:0000256" key="4">
    <source>
        <dbReference type="SAM" id="Coils"/>
    </source>
</evidence>
<dbReference type="SUPFAM" id="SSF46785">
    <property type="entry name" value="Winged helix' DNA-binding domain"/>
    <property type="match status" value="1"/>
</dbReference>
<dbReference type="InterPro" id="IPR036390">
    <property type="entry name" value="WH_DNA-bd_sf"/>
</dbReference>
<reference evidence="7 8" key="1">
    <citation type="journal article" date="2019" name="Int. J. Syst. Evol. Microbiol.">
        <title>Clostridium fermenticellae sp. nov., isolated from the mud in a fermentation cellar for the production of the Chinese liquor, baijiu.</title>
        <authorList>
            <person name="Xu P.X."/>
            <person name="Chai L.J."/>
            <person name="Qiu T."/>
            <person name="Zhang X.J."/>
            <person name="Lu Z.M."/>
            <person name="Xiao C."/>
            <person name="Wang S.T."/>
            <person name="Shen C.H."/>
            <person name="Shi J.S."/>
            <person name="Xu Z.H."/>
        </authorList>
    </citation>
    <scope>NUCLEOTIDE SEQUENCE [LARGE SCALE GENOMIC DNA]</scope>
    <source>
        <strain evidence="7 8">JN500901</strain>
    </source>
</reference>
<dbReference type="SUPFAM" id="SSF116726">
    <property type="entry name" value="TrkA C-terminal domain-like"/>
    <property type="match status" value="1"/>
</dbReference>
<keyword evidence="4" id="KW-0175">Coiled coil</keyword>
<sequence>MTNESIIRPVYQQIAIDIASRIVSGDFPIGSKLHGRSTLAGNYNVSPETIRRSVTLLSDMDIVTVIKGSGIIIKSVDNAIKFIDKFKDIDSMKSLKKEISNIITKKHELENNLQLLTNKLIDYSDRFKNCNPFIPLEFEIENTSSFIGKTIAEVNFWQNTGATIIAIRRNNKLILSPGPYATFNKNDVFIAIGDEQAYERIKKFFKE</sequence>
<dbReference type="GO" id="GO:0008324">
    <property type="term" value="F:monoatomic cation transmembrane transporter activity"/>
    <property type="evidence" value="ECO:0007669"/>
    <property type="project" value="InterPro"/>
</dbReference>
<dbReference type="GO" id="GO:0003677">
    <property type="term" value="F:DNA binding"/>
    <property type="evidence" value="ECO:0007669"/>
    <property type="project" value="UniProtKB-KW"/>
</dbReference>
<gene>
    <name evidence="7" type="ORF">D4Z93_03800</name>
</gene>
<dbReference type="PROSITE" id="PS50949">
    <property type="entry name" value="HTH_GNTR"/>
    <property type="match status" value="1"/>
</dbReference>
<dbReference type="InterPro" id="IPR050144">
    <property type="entry name" value="AAE_transporter"/>
</dbReference>
<dbReference type="InterPro" id="IPR036388">
    <property type="entry name" value="WH-like_DNA-bd_sf"/>
</dbReference>